<dbReference type="InterPro" id="IPR018704">
    <property type="entry name" value="SecYEG/CpoB_TPR"/>
</dbReference>
<proteinExistence type="inferred from homology"/>
<protein>
    <recommendedName>
        <fullName evidence="8">Ancillary SecYEG translocon subunit</fullName>
    </recommendedName>
</protein>
<dbReference type="Gene3D" id="1.25.40.10">
    <property type="entry name" value="Tetratricopeptide repeat domain"/>
    <property type="match status" value="1"/>
</dbReference>
<evidence type="ECO:0000256" key="2">
    <source>
        <dbReference type="ARBA" id="ARBA00022475"/>
    </source>
</evidence>
<evidence type="ECO:0000259" key="10">
    <source>
        <dbReference type="Pfam" id="PF09976"/>
    </source>
</evidence>
<evidence type="ECO:0000256" key="5">
    <source>
        <dbReference type="ARBA" id="ARBA00023136"/>
    </source>
</evidence>
<dbReference type="SUPFAM" id="SSF48452">
    <property type="entry name" value="TPR-like"/>
    <property type="match status" value="1"/>
</dbReference>
<keyword evidence="5 9" id="KW-0472">Membrane</keyword>
<evidence type="ECO:0000256" key="1">
    <source>
        <dbReference type="ARBA" id="ARBA00004401"/>
    </source>
</evidence>
<keyword evidence="3 9" id="KW-0812">Transmembrane</keyword>
<dbReference type="Pfam" id="PF09976">
    <property type="entry name" value="TPR_21"/>
    <property type="match status" value="1"/>
</dbReference>
<evidence type="ECO:0000313" key="11">
    <source>
        <dbReference type="EMBL" id="VAW48588.1"/>
    </source>
</evidence>
<evidence type="ECO:0000256" key="6">
    <source>
        <dbReference type="ARBA" id="ARBA00023186"/>
    </source>
</evidence>
<dbReference type="PANTHER" id="PTHR38035">
    <property type="entry name" value="UPF0070 PROTEIN YFGM"/>
    <property type="match status" value="1"/>
</dbReference>
<dbReference type="InterPro" id="IPR011990">
    <property type="entry name" value="TPR-like_helical_dom_sf"/>
</dbReference>
<organism evidence="11">
    <name type="scientific">hydrothermal vent metagenome</name>
    <dbReference type="NCBI Taxonomy" id="652676"/>
    <lineage>
        <taxon>unclassified sequences</taxon>
        <taxon>metagenomes</taxon>
        <taxon>ecological metagenomes</taxon>
    </lineage>
</organism>
<evidence type="ECO:0000256" key="8">
    <source>
        <dbReference type="ARBA" id="ARBA00024235"/>
    </source>
</evidence>
<reference evidence="11" key="1">
    <citation type="submission" date="2018-06" db="EMBL/GenBank/DDBJ databases">
        <authorList>
            <person name="Zhirakovskaya E."/>
        </authorList>
    </citation>
    <scope>NUCLEOTIDE SEQUENCE</scope>
</reference>
<dbReference type="InterPro" id="IPR026039">
    <property type="entry name" value="YfgM"/>
</dbReference>
<dbReference type="PANTHER" id="PTHR38035:SF1">
    <property type="entry name" value="ANCILLARY SECYEG TRANSLOCON SUBUNIT"/>
    <property type="match status" value="1"/>
</dbReference>
<keyword evidence="6" id="KW-0143">Chaperone</keyword>
<keyword evidence="2" id="KW-1003">Cell membrane</keyword>
<feature type="transmembrane region" description="Helical" evidence="9">
    <location>
        <begin position="25"/>
        <end position="42"/>
    </location>
</feature>
<feature type="domain" description="Ancillary SecYEG translocon subunit/Cell division coordinator CpoB TPR" evidence="10">
    <location>
        <begin position="15"/>
        <end position="212"/>
    </location>
</feature>
<gene>
    <name evidence="11" type="ORF">MNBD_GAMMA04-779</name>
</gene>
<accession>A0A3B0VY80</accession>
<sequence>MSRYETEDEQVEAIKSWWKKNGTQLLSALLVVVIAISGWRYWTNTQYIDSANASSLFEALQVNMQRGTFGEVSREALRLIQEQPDSPYAVGAAMMHAKYSLDKGETEEALAQYSWVTDNAKDTQLKNTAYISLVRIQIDVQNFDAAQAHLDFLTKANLKGAEKSVFDYASGLMAIAKSDLESARLAFTRVVENEKTETNLLGLAQIQLDDLAS</sequence>
<evidence type="ECO:0000256" key="9">
    <source>
        <dbReference type="SAM" id="Phobius"/>
    </source>
</evidence>
<dbReference type="EMBL" id="UOFB01000276">
    <property type="protein sequence ID" value="VAW48588.1"/>
    <property type="molecule type" value="Genomic_DNA"/>
</dbReference>
<evidence type="ECO:0000256" key="4">
    <source>
        <dbReference type="ARBA" id="ARBA00022989"/>
    </source>
</evidence>
<dbReference type="GO" id="GO:0044877">
    <property type="term" value="F:protein-containing complex binding"/>
    <property type="evidence" value="ECO:0007669"/>
    <property type="project" value="InterPro"/>
</dbReference>
<dbReference type="GO" id="GO:0005886">
    <property type="term" value="C:plasma membrane"/>
    <property type="evidence" value="ECO:0007669"/>
    <property type="project" value="UniProtKB-SubCell"/>
</dbReference>
<evidence type="ECO:0000256" key="7">
    <source>
        <dbReference type="ARBA" id="ARBA00024197"/>
    </source>
</evidence>
<dbReference type="AlphaFoldDB" id="A0A3B0VY80"/>
<evidence type="ECO:0000256" key="3">
    <source>
        <dbReference type="ARBA" id="ARBA00022692"/>
    </source>
</evidence>
<comment type="similarity">
    <text evidence="7">Belongs to the YfgM family.</text>
</comment>
<name>A0A3B0VY80_9ZZZZ</name>
<comment type="subcellular location">
    <subcellularLocation>
        <location evidence="1">Cell membrane</location>
        <topology evidence="1">Single-pass type II membrane protein</topology>
    </subcellularLocation>
</comment>
<dbReference type="PIRSF" id="PIRSF006170">
    <property type="entry name" value="YfgM"/>
    <property type="match status" value="1"/>
</dbReference>
<keyword evidence="4 9" id="KW-1133">Transmembrane helix</keyword>